<dbReference type="Gene3D" id="2.60.120.380">
    <property type="match status" value="1"/>
</dbReference>
<proteinExistence type="predicted"/>
<reference evidence="1 2" key="1">
    <citation type="journal article" date="2015" name="J. Biotechnol.">
        <title>Complete genome sequence of a malodorant-producing acetogen, Clostridium scatologenes ATCC 25775(T).</title>
        <authorList>
            <person name="Zhu Z."/>
            <person name="Guo T."/>
            <person name="Zheng H."/>
            <person name="Song T."/>
            <person name="Ouyang P."/>
            <person name="Xie J."/>
        </authorList>
    </citation>
    <scope>NUCLEOTIDE SEQUENCE [LARGE SCALE GENOMIC DNA]</scope>
    <source>
        <strain evidence="1 2">ATCC 25775</strain>
    </source>
</reference>
<gene>
    <name evidence="1" type="ORF">CSCA_0717</name>
</gene>
<evidence type="ECO:0000313" key="1">
    <source>
        <dbReference type="EMBL" id="AKA67842.1"/>
    </source>
</evidence>
<evidence type="ECO:0000313" key="2">
    <source>
        <dbReference type="Proteomes" id="UP000033115"/>
    </source>
</evidence>
<dbReference type="EMBL" id="CP009933">
    <property type="protein sequence ID" value="AKA67842.1"/>
    <property type="molecule type" value="Genomic_DNA"/>
</dbReference>
<sequence length="163" mass="18371">MKKRRNSIIFLLVSIIIAGGTALYRSYFNNIDSDHYLSSNVLEKSVEEHQNDKMGKNSRSFDFKKFDGQWSLIQFTSNKSNKINIIDNTKINSGKFYIIVLDSKNNIVAKKNELKDKGNISFTTPKDGKYAIKIAGSGASGNFDISVNASNNIDISHKDFFDE</sequence>
<organism evidence="1 2">
    <name type="scientific">Clostridium scatologenes</name>
    <dbReference type="NCBI Taxonomy" id="1548"/>
    <lineage>
        <taxon>Bacteria</taxon>
        <taxon>Bacillati</taxon>
        <taxon>Bacillota</taxon>
        <taxon>Clostridia</taxon>
        <taxon>Eubacteriales</taxon>
        <taxon>Clostridiaceae</taxon>
        <taxon>Clostridium</taxon>
    </lineage>
</organism>
<dbReference type="RefSeq" id="WP_029159860.1">
    <property type="nucleotide sequence ID" value="NZ_CP009933.1"/>
</dbReference>
<dbReference type="KEGG" id="csq:CSCA_0717"/>
<dbReference type="STRING" id="1548.CSCA_0717"/>
<dbReference type="AlphaFoldDB" id="A0A0E3JMA9"/>
<dbReference type="HOGENOM" id="CLU_137817_0_0_9"/>
<keyword evidence="2" id="KW-1185">Reference proteome</keyword>
<protein>
    <submittedName>
        <fullName evidence="1">Uncharacterized protein</fullName>
    </submittedName>
</protein>
<dbReference type="Proteomes" id="UP000033115">
    <property type="component" value="Chromosome"/>
</dbReference>
<accession>A0A0E3JMA9</accession>
<name>A0A0E3JMA9_CLOSL</name>